<evidence type="ECO:0000256" key="4">
    <source>
        <dbReference type="SAM" id="MobiDB-lite"/>
    </source>
</evidence>
<dbReference type="InterPro" id="IPR043129">
    <property type="entry name" value="ATPase_NBD"/>
</dbReference>
<evidence type="ECO:0000313" key="6">
    <source>
        <dbReference type="Proteomes" id="UP000220605"/>
    </source>
</evidence>
<feature type="compositionally biased region" description="Low complexity" evidence="4">
    <location>
        <begin position="358"/>
        <end position="382"/>
    </location>
</feature>
<dbReference type="PANTHER" id="PTHR12280">
    <property type="entry name" value="PANTOTHENATE KINASE"/>
    <property type="match status" value="1"/>
</dbReference>
<dbReference type="Gene3D" id="3.30.420.40">
    <property type="match status" value="1"/>
</dbReference>
<dbReference type="Proteomes" id="UP000220605">
    <property type="component" value="Chromosome 13"/>
</dbReference>
<organism evidence="5 6">
    <name type="scientific">Plasmodium vivax</name>
    <name type="common">malaria parasite P. vivax</name>
    <dbReference type="NCBI Taxonomy" id="5855"/>
    <lineage>
        <taxon>Eukaryota</taxon>
        <taxon>Sar</taxon>
        <taxon>Alveolata</taxon>
        <taxon>Apicomplexa</taxon>
        <taxon>Aconoidasida</taxon>
        <taxon>Haemosporida</taxon>
        <taxon>Plasmodiidae</taxon>
        <taxon>Plasmodium</taxon>
        <taxon>Plasmodium (Plasmodium)</taxon>
    </lineage>
</organism>
<feature type="compositionally biased region" description="Polar residues" evidence="4">
    <location>
        <begin position="1"/>
        <end position="14"/>
    </location>
</feature>
<dbReference type="PANTHER" id="PTHR12280:SF20">
    <property type="entry name" value="4'-PHOSPHOPANTETHEINE PHOSPHATASE"/>
    <property type="match status" value="1"/>
</dbReference>
<dbReference type="OrthoDB" id="498611at2759"/>
<evidence type="ECO:0000256" key="1">
    <source>
        <dbReference type="ARBA" id="ARBA00022741"/>
    </source>
</evidence>
<evidence type="ECO:0000256" key="2">
    <source>
        <dbReference type="ARBA" id="ARBA00022840"/>
    </source>
</evidence>
<dbReference type="GO" id="GO:0005524">
    <property type="term" value="F:ATP binding"/>
    <property type="evidence" value="ECO:0007669"/>
    <property type="project" value="UniProtKB-KW"/>
</dbReference>
<evidence type="ECO:0000313" key="5">
    <source>
        <dbReference type="EMBL" id="VUZ98336.1"/>
    </source>
</evidence>
<dbReference type="AlphaFoldDB" id="A0A565A1Q1"/>
<sequence length="557" mass="61458">MQISPGRGNNSGANHGTDGLKASQGGDPRKGREQYNYEFAESFFSSNDQLNTCALDIGGTLIKVAYLSDHYVSGGGQQKGKTQFLSIKIRGSQNLYVHFFNVNELNHTLAFLIKNGLMRQKIFLTGGGAHKFFFYIIDRIVKQEVIIRRGVSEECPLWVSKCHHCETTRTLSVELHPRGSSLPGGHTHEGVPFTKAVLDSFPACETVRIYFVREKVKQEGEGSLPSKAPYQRVDKSTDGGDNSPEKELQGELILQCSRKDEMHCVMNGLYKLLSVKKSVVRYDLLIKKEVPVQVKLPYEPFIIANIGSGISILLSNGHNKYRRIGGTAIGGGTLLGLAQMILQKVSFEELIRLAAPPGRLSSPGRHSPPGRHSSPGGHSSPLDLTLRHVRPDAACTGAPPHAEHALAASFGHLSNILKMKSVEDEKSIGQAVARSLITMVSFNIGYLLHLLARIHGVRRLFFSGKYISNHECIMESLTLGVYYHYMYIHPNEGEANGRVGGKHASYWGGRTGVKPSHQCPFRRWERNCGEAARRDALPEVLFLKHDGFLGAIGCFFS</sequence>
<dbReference type="EMBL" id="LT635624">
    <property type="protein sequence ID" value="VUZ98336.1"/>
    <property type="molecule type" value="Genomic_DNA"/>
</dbReference>
<dbReference type="GO" id="GO:0005634">
    <property type="term" value="C:nucleus"/>
    <property type="evidence" value="ECO:0007669"/>
    <property type="project" value="TreeGrafter"/>
</dbReference>
<feature type="region of interest" description="Disordered" evidence="4">
    <location>
        <begin position="222"/>
        <end position="246"/>
    </location>
</feature>
<dbReference type="VEuPathDB" id="PlasmoDB:PVP01_1328300"/>
<dbReference type="EC" id="2.7.1.33" evidence="5"/>
<protein>
    <submittedName>
        <fullName evidence="5">Pantothenate kinase 1, putative</fullName>
        <ecNumber evidence="5">2.7.1.33</ecNumber>
    </submittedName>
</protein>
<feature type="region of interest" description="Disordered" evidence="4">
    <location>
        <begin position="358"/>
        <end position="383"/>
    </location>
</feature>
<dbReference type="VEuPathDB" id="PlasmoDB:PVX_085450"/>
<dbReference type="GO" id="GO:0004594">
    <property type="term" value="F:pantothenate kinase activity"/>
    <property type="evidence" value="ECO:0007669"/>
    <property type="project" value="UniProtKB-EC"/>
</dbReference>
<name>A0A565A1Q1_PLAVI</name>
<feature type="compositionally biased region" description="Basic and acidic residues" evidence="4">
    <location>
        <begin position="232"/>
        <end position="246"/>
    </location>
</feature>
<dbReference type="InterPro" id="IPR004567">
    <property type="entry name" value="Type_II_PanK"/>
</dbReference>
<dbReference type="GO" id="GO:0005829">
    <property type="term" value="C:cytosol"/>
    <property type="evidence" value="ECO:0007669"/>
    <property type="project" value="TreeGrafter"/>
</dbReference>
<gene>
    <name evidence="5" type="ORF">PVP01_1328300</name>
</gene>
<keyword evidence="2" id="KW-0067">ATP-binding</keyword>
<feature type="region of interest" description="Disordered" evidence="4">
    <location>
        <begin position="1"/>
        <end position="31"/>
    </location>
</feature>
<dbReference type="Gene3D" id="3.30.420.510">
    <property type="match status" value="1"/>
</dbReference>
<proteinExistence type="predicted"/>
<evidence type="ECO:0000256" key="3">
    <source>
        <dbReference type="ARBA" id="ARBA00022993"/>
    </source>
</evidence>
<keyword evidence="5" id="KW-0808">Transferase</keyword>
<dbReference type="VEuPathDB" id="PlasmoDB:PVPAM_130043300"/>
<dbReference type="Pfam" id="PF03630">
    <property type="entry name" value="Fumble"/>
    <property type="match status" value="3"/>
</dbReference>
<keyword evidence="3" id="KW-0173">Coenzyme A biosynthesis</keyword>
<dbReference type="SUPFAM" id="SSF53067">
    <property type="entry name" value="Actin-like ATPase domain"/>
    <property type="match status" value="2"/>
</dbReference>
<dbReference type="VEuPathDB" id="PlasmoDB:PVW1_130034800"/>
<keyword evidence="5" id="KW-0418">Kinase</keyword>
<reference evidence="6" key="1">
    <citation type="submission" date="2016-07" db="EMBL/GenBank/DDBJ databases">
        <authorList>
            <consortium name="Pathogen Informatics"/>
        </authorList>
    </citation>
    <scope>NUCLEOTIDE SEQUENCE [LARGE SCALE GENOMIC DNA]</scope>
</reference>
<accession>A0A565A1Q1</accession>
<keyword evidence="1" id="KW-0547">Nucleotide-binding</keyword>
<dbReference type="GO" id="GO:0015937">
    <property type="term" value="P:coenzyme A biosynthetic process"/>
    <property type="evidence" value="ECO:0007669"/>
    <property type="project" value="UniProtKB-KW"/>
</dbReference>